<dbReference type="InterPro" id="IPR044946">
    <property type="entry name" value="Restrct_endonuc_typeI_TRD_sf"/>
</dbReference>
<comment type="similarity">
    <text evidence="1">Belongs to the type-I restriction system S methylase family.</text>
</comment>
<dbReference type="GO" id="GO:0003677">
    <property type="term" value="F:DNA binding"/>
    <property type="evidence" value="ECO:0007669"/>
    <property type="project" value="UniProtKB-KW"/>
</dbReference>
<dbReference type="SUPFAM" id="SSF116734">
    <property type="entry name" value="DNA methylase specificity domain"/>
    <property type="match status" value="2"/>
</dbReference>
<dbReference type="AlphaFoldDB" id="A0A318U0E8"/>
<comment type="caution">
    <text evidence="5">The sequence shown here is derived from an EMBL/GenBank/DDBJ whole genome shotgun (WGS) entry which is preliminary data.</text>
</comment>
<keyword evidence="6" id="KW-1185">Reference proteome</keyword>
<keyword evidence="3" id="KW-0238">DNA-binding</keyword>
<dbReference type="PANTHER" id="PTHR30408">
    <property type="entry name" value="TYPE-1 RESTRICTION ENZYME ECOKI SPECIFICITY PROTEIN"/>
    <property type="match status" value="1"/>
</dbReference>
<sequence>MSKWSMERLEDICLKITDGAHNSPPTVQDSGYLMASVKDMTQFGFNLSTCRNIGATDYENLIKQGCQPEINDVLIAKDGNSCLETVLVQREFQPIVLLSSVAILRPDKSKVLPDYLALFLSEKENIRNMKESLVSGSAIPRVILKAFREYKIPLPPIDIQEKIVSIIGAVNRKIELALLMNQTLEEMGYELYKHYFIKFEPFTNQKFINTELGLIPESWKEVEIGKAVKVLGGGTPKTSVEEYWENGTINWFSPTDLTSQKSLFITKSAKKITQLGLEKSSTKLFPPYSVMMTSRATIGEISINREESCTNQGFITLIPNDKYSIYQLYYWLKTNMDLILSISNGSTFKEVSKTNFKKLLILEAVGIEEFTEKCKNIFDQIEGNLIEIQYLTEIKEYLLPRLLSGELDLLEVEKQLEELK</sequence>
<dbReference type="Gene3D" id="1.10.287.1120">
    <property type="entry name" value="Bipartite methylase S protein"/>
    <property type="match status" value="1"/>
</dbReference>
<evidence type="ECO:0000256" key="2">
    <source>
        <dbReference type="ARBA" id="ARBA00022747"/>
    </source>
</evidence>
<dbReference type="Gene3D" id="3.90.220.20">
    <property type="entry name" value="DNA methylase specificity domains"/>
    <property type="match status" value="2"/>
</dbReference>
<evidence type="ECO:0000313" key="6">
    <source>
        <dbReference type="Proteomes" id="UP000247416"/>
    </source>
</evidence>
<reference evidence="5 6" key="1">
    <citation type="submission" date="2018-06" db="EMBL/GenBank/DDBJ databases">
        <title>Genomic Encyclopedia of Archaeal and Bacterial Type Strains, Phase II (KMG-II): from individual species to whole genera.</title>
        <authorList>
            <person name="Goeker M."/>
        </authorList>
    </citation>
    <scope>NUCLEOTIDE SEQUENCE [LARGE SCALE GENOMIC DNA]</scope>
    <source>
        <strain evidence="5 6">KACC 16626</strain>
    </source>
</reference>
<evidence type="ECO:0000259" key="4">
    <source>
        <dbReference type="Pfam" id="PF01420"/>
    </source>
</evidence>
<proteinExistence type="inferred from homology"/>
<dbReference type="OrthoDB" id="9795776at2"/>
<dbReference type="EMBL" id="QJTJ01000003">
    <property type="protein sequence ID" value="PYF07875.1"/>
    <property type="molecule type" value="Genomic_DNA"/>
</dbReference>
<feature type="domain" description="Type I restriction modification DNA specificity" evidence="4">
    <location>
        <begin position="1"/>
        <end position="177"/>
    </location>
</feature>
<feature type="domain" description="Type I restriction modification DNA specificity" evidence="4">
    <location>
        <begin position="216"/>
        <end position="361"/>
    </location>
</feature>
<protein>
    <submittedName>
        <fullName evidence="5">Type I restriction enzyme S subunit</fullName>
    </submittedName>
</protein>
<keyword evidence="2" id="KW-0680">Restriction system</keyword>
<dbReference type="InterPro" id="IPR052021">
    <property type="entry name" value="Type-I_RS_S_subunit"/>
</dbReference>
<dbReference type="CDD" id="cd17273">
    <property type="entry name" value="RMtype1_S_EcoJA69PI-TRD1-CR1_like"/>
    <property type="match status" value="1"/>
</dbReference>
<dbReference type="Proteomes" id="UP000247416">
    <property type="component" value="Unassembled WGS sequence"/>
</dbReference>
<evidence type="ECO:0000256" key="1">
    <source>
        <dbReference type="ARBA" id="ARBA00010923"/>
    </source>
</evidence>
<organism evidence="5 6">
    <name type="scientific">Ureibacillus chungkukjangi</name>
    <dbReference type="NCBI Taxonomy" id="1202712"/>
    <lineage>
        <taxon>Bacteria</taxon>
        <taxon>Bacillati</taxon>
        <taxon>Bacillota</taxon>
        <taxon>Bacilli</taxon>
        <taxon>Bacillales</taxon>
        <taxon>Caryophanaceae</taxon>
        <taxon>Ureibacillus</taxon>
    </lineage>
</organism>
<name>A0A318U0E8_9BACL</name>
<dbReference type="PANTHER" id="PTHR30408:SF13">
    <property type="entry name" value="TYPE I RESTRICTION ENZYME HINDI SPECIFICITY SUBUNIT"/>
    <property type="match status" value="1"/>
</dbReference>
<evidence type="ECO:0000313" key="5">
    <source>
        <dbReference type="EMBL" id="PYF07875.1"/>
    </source>
</evidence>
<dbReference type="RefSeq" id="WP_107932090.1">
    <property type="nucleotide sequence ID" value="NZ_CP085009.1"/>
</dbReference>
<dbReference type="InterPro" id="IPR000055">
    <property type="entry name" value="Restrct_endonuc_typeI_TRD"/>
</dbReference>
<gene>
    <name evidence="5" type="ORF">BJ095_10342</name>
</gene>
<accession>A0A318U0E8</accession>
<dbReference type="GO" id="GO:0009307">
    <property type="term" value="P:DNA restriction-modification system"/>
    <property type="evidence" value="ECO:0007669"/>
    <property type="project" value="UniProtKB-KW"/>
</dbReference>
<dbReference type="Pfam" id="PF01420">
    <property type="entry name" value="Methylase_S"/>
    <property type="match status" value="2"/>
</dbReference>
<evidence type="ECO:0000256" key="3">
    <source>
        <dbReference type="ARBA" id="ARBA00023125"/>
    </source>
</evidence>